<dbReference type="AlphaFoldDB" id="A0A9W7XVL3"/>
<reference evidence="1" key="1">
    <citation type="submission" date="2022-07" db="EMBL/GenBank/DDBJ databases">
        <title>Phylogenomic reconstructions and comparative analyses of Kickxellomycotina fungi.</title>
        <authorList>
            <person name="Reynolds N.K."/>
            <person name="Stajich J.E."/>
            <person name="Barry K."/>
            <person name="Grigoriev I.V."/>
            <person name="Crous P."/>
            <person name="Smith M.E."/>
        </authorList>
    </citation>
    <scope>NUCLEOTIDE SEQUENCE</scope>
    <source>
        <strain evidence="1">BCRC 34381</strain>
    </source>
</reference>
<comment type="caution">
    <text evidence="1">The sequence shown here is derived from an EMBL/GenBank/DDBJ whole genome shotgun (WGS) entry which is preliminary data.</text>
</comment>
<name>A0A9W7XVL3_9FUNG</name>
<feature type="non-terminal residue" evidence="1">
    <location>
        <position position="1"/>
    </location>
</feature>
<accession>A0A9W7XVL3</accession>
<keyword evidence="2" id="KW-1185">Reference proteome</keyword>
<sequence>VRMPVMAQGTTMIPDMARHVMRVTGAMPNELHNDGVRKRISVQCGTVAKMAELQRHPFIWEGVAYAWYMREGRTTHSLILEPAESCIEEELDKAVRAIGRVSFSLSRVITRGIRLGAWTCVLELTEDKEPPTVLTNPKGKTIAKVFSTHTHRASKAPVALTGSAGTMGPPKVAVPMVLDQGPFTFESDTCNNELPSNIPHTPAEFKMGEVDPSKVMLGM</sequence>
<dbReference type="EMBL" id="JANBOI010002939">
    <property type="protein sequence ID" value="KAJ1719314.1"/>
    <property type="molecule type" value="Genomic_DNA"/>
</dbReference>
<organism evidence="1 2">
    <name type="scientific">Coemansia biformis</name>
    <dbReference type="NCBI Taxonomy" id="1286918"/>
    <lineage>
        <taxon>Eukaryota</taxon>
        <taxon>Fungi</taxon>
        <taxon>Fungi incertae sedis</taxon>
        <taxon>Zoopagomycota</taxon>
        <taxon>Kickxellomycotina</taxon>
        <taxon>Kickxellomycetes</taxon>
        <taxon>Kickxellales</taxon>
        <taxon>Kickxellaceae</taxon>
        <taxon>Coemansia</taxon>
    </lineage>
</organism>
<protein>
    <submittedName>
        <fullName evidence="1">Uncharacterized protein</fullName>
    </submittedName>
</protein>
<evidence type="ECO:0000313" key="2">
    <source>
        <dbReference type="Proteomes" id="UP001143981"/>
    </source>
</evidence>
<gene>
    <name evidence="1" type="ORF">LPJ61_006331</name>
</gene>
<proteinExistence type="predicted"/>
<dbReference type="Proteomes" id="UP001143981">
    <property type="component" value="Unassembled WGS sequence"/>
</dbReference>
<evidence type="ECO:0000313" key="1">
    <source>
        <dbReference type="EMBL" id="KAJ1719314.1"/>
    </source>
</evidence>
<feature type="non-terminal residue" evidence="1">
    <location>
        <position position="219"/>
    </location>
</feature>